<keyword evidence="1" id="KW-1133">Transmembrane helix</keyword>
<feature type="transmembrane region" description="Helical" evidence="1">
    <location>
        <begin position="393"/>
        <end position="417"/>
    </location>
</feature>
<dbReference type="CDD" id="cd09272">
    <property type="entry name" value="RNase_HI_RT_Ty1"/>
    <property type="match status" value="1"/>
</dbReference>
<dbReference type="InterPro" id="IPR037848">
    <property type="entry name" value="GEM-like"/>
</dbReference>
<keyword evidence="1" id="KW-0472">Membrane</keyword>
<dbReference type="Proteomes" id="UP000288805">
    <property type="component" value="Unassembled WGS sequence"/>
</dbReference>
<proteinExistence type="predicted"/>
<reference evidence="3 4" key="1">
    <citation type="journal article" date="2018" name="PLoS Genet.">
        <title>Population sequencing reveals clonal diversity and ancestral inbreeding in the grapevine cultivar Chardonnay.</title>
        <authorList>
            <person name="Roach M.J."/>
            <person name="Johnson D.L."/>
            <person name="Bohlmann J."/>
            <person name="van Vuuren H.J."/>
            <person name="Jones S.J."/>
            <person name="Pretorius I.S."/>
            <person name="Schmidt S.A."/>
            <person name="Borneman A.R."/>
        </authorList>
    </citation>
    <scope>NUCLEOTIDE SEQUENCE [LARGE SCALE GENOMIC DNA]</scope>
    <source>
        <strain evidence="4">cv. Chardonnay</strain>
        <tissue evidence="3">Leaf</tissue>
    </source>
</reference>
<dbReference type="InterPro" id="IPR011993">
    <property type="entry name" value="PH-like_dom_sf"/>
</dbReference>
<dbReference type="Pfam" id="PF07727">
    <property type="entry name" value="RVT_2"/>
    <property type="match status" value="2"/>
</dbReference>
<dbReference type="EMBL" id="QGNW01001180">
    <property type="protein sequence ID" value="RVW51459.1"/>
    <property type="molecule type" value="Genomic_DNA"/>
</dbReference>
<feature type="transmembrane region" description="Helical" evidence="1">
    <location>
        <begin position="267"/>
        <end position="296"/>
    </location>
</feature>
<dbReference type="AlphaFoldDB" id="A0A438EUT2"/>
<accession>A0A438EUT2</accession>
<evidence type="ECO:0000259" key="2">
    <source>
        <dbReference type="Pfam" id="PF07727"/>
    </source>
</evidence>
<comment type="caution">
    <text evidence="3">The sequence shown here is derived from an EMBL/GenBank/DDBJ whole genome shotgun (WGS) entry which is preliminary data.</text>
</comment>
<dbReference type="Gene3D" id="2.30.29.30">
    <property type="entry name" value="Pleckstrin-homology domain (PH domain)/Phosphotyrosine-binding domain (PTB)"/>
    <property type="match status" value="1"/>
</dbReference>
<dbReference type="SUPFAM" id="SSF56672">
    <property type="entry name" value="DNA/RNA polymerases"/>
    <property type="match status" value="1"/>
</dbReference>
<feature type="domain" description="Reverse transcriptase Ty1/copia-type" evidence="2">
    <location>
        <begin position="146"/>
        <end position="207"/>
    </location>
</feature>
<feature type="domain" description="Reverse transcriptase Ty1/copia-type" evidence="2">
    <location>
        <begin position="209"/>
        <end position="358"/>
    </location>
</feature>
<evidence type="ECO:0000256" key="1">
    <source>
        <dbReference type="SAM" id="Phobius"/>
    </source>
</evidence>
<sequence length="624" mass="72028">MSSDKLESFPIRFTSKNYCAWEFQFKLFVEGKELWDHIDGSNPAPRDAEALSKWEMKDARVMTWILSSVEPHLVFNLRPYKTAPASTTLRLSTRLSRPPDWYGFFSPVSLVATLSTISIPSCYKQAMEHECWKNAMQAELQALEENHTWDIVPCPPIVKPIGSKWVFSIKLRSDGSLDRYKAHLVALGNKQEYEVDYEETFAPIAKMTTEEIYMKLPSSMTNSSPHDVCKLKRSLYGLKQAPRAWFKKFHSTILSFSFTQSQYDSSLFFHTSALGIVLLLVYVNDIIITGTGCGLITKLQRMLHTTFHMKDLGQLTYFLGLEVHHRASGIFVNQHKYIQDLITLAGSKDTSFVDTPMEENVKYRKDEGDLLDDLTLFRRLFDASYAIFEVHLLMGYSFLLTLLFNLLPIVMLIGLGVQIHVDLLRVGVEYRAMSTACSKIVWLHDLLKELGFPYTTSTPLHADNTSAIQIATNLVFHEHTKHIEVSIPLRKIKRTNQSENVTKSSLKYMEIITVDNFDFWFMGFLNYQKTFNYLQQTISLVPNPVQKICETVVRLRLKSFETMKGKLILGPRILQIVGFKRVFKQFFSVEKKKKTFEGYFPRSFQTFVNYQKAFNKKSTEPIIY</sequence>
<evidence type="ECO:0000313" key="3">
    <source>
        <dbReference type="EMBL" id="RVW51459.1"/>
    </source>
</evidence>
<keyword evidence="1" id="KW-0812">Transmembrane</keyword>
<dbReference type="InterPro" id="IPR043502">
    <property type="entry name" value="DNA/RNA_pol_sf"/>
</dbReference>
<name>A0A438EUT2_VITVI</name>
<protein>
    <submittedName>
        <fullName evidence="3">Retrovirus-related Pol polyprotein from transposon RE1</fullName>
    </submittedName>
</protein>
<dbReference type="PANTHER" id="PTHR31969">
    <property type="entry name" value="GEM-LIKE PROTEIN 2"/>
    <property type="match status" value="1"/>
</dbReference>
<organism evidence="3 4">
    <name type="scientific">Vitis vinifera</name>
    <name type="common">Grape</name>
    <dbReference type="NCBI Taxonomy" id="29760"/>
    <lineage>
        <taxon>Eukaryota</taxon>
        <taxon>Viridiplantae</taxon>
        <taxon>Streptophyta</taxon>
        <taxon>Embryophyta</taxon>
        <taxon>Tracheophyta</taxon>
        <taxon>Spermatophyta</taxon>
        <taxon>Magnoliopsida</taxon>
        <taxon>eudicotyledons</taxon>
        <taxon>Gunneridae</taxon>
        <taxon>Pentapetalae</taxon>
        <taxon>rosids</taxon>
        <taxon>Vitales</taxon>
        <taxon>Vitaceae</taxon>
        <taxon>Viteae</taxon>
        <taxon>Vitis</taxon>
    </lineage>
</organism>
<evidence type="ECO:0000313" key="4">
    <source>
        <dbReference type="Proteomes" id="UP000288805"/>
    </source>
</evidence>
<gene>
    <name evidence="3" type="primary">RE1_387</name>
    <name evidence="3" type="ORF">CK203_083999</name>
</gene>
<dbReference type="InterPro" id="IPR013103">
    <property type="entry name" value="RVT_2"/>
</dbReference>